<reference evidence="2 3" key="1">
    <citation type="journal article" date="2018" name="Mol. Biol. Evol.">
        <title>Broad Genomic Sampling Reveals a Smut Pathogenic Ancestry of the Fungal Clade Ustilaginomycotina.</title>
        <authorList>
            <person name="Kijpornyongpan T."/>
            <person name="Mondo S.J."/>
            <person name="Barry K."/>
            <person name="Sandor L."/>
            <person name="Lee J."/>
            <person name="Lipzen A."/>
            <person name="Pangilinan J."/>
            <person name="LaButti K."/>
            <person name="Hainaut M."/>
            <person name="Henrissat B."/>
            <person name="Grigoriev I.V."/>
            <person name="Spatafora J.W."/>
            <person name="Aime M.C."/>
        </authorList>
    </citation>
    <scope>NUCLEOTIDE SEQUENCE [LARGE SCALE GENOMIC DNA]</scope>
    <source>
        <strain evidence="2 3">MCA 3645</strain>
    </source>
</reference>
<dbReference type="OrthoDB" id="5554402at2759"/>
<feature type="non-terminal residue" evidence="2">
    <location>
        <position position="1"/>
    </location>
</feature>
<dbReference type="PANTHER" id="PTHR28177:SF1">
    <property type="entry name" value="ALTERED INHERITANCE OF MITOCHONDRIA PROTEIN 19, MITOCHONDRIAL"/>
    <property type="match status" value="1"/>
</dbReference>
<protein>
    <submittedName>
        <fullName evidence="2">Uncharacterized protein</fullName>
    </submittedName>
</protein>
<keyword evidence="3" id="KW-1185">Reference proteome</keyword>
<accession>A0A317Y2G0</accession>
<dbReference type="AlphaFoldDB" id="A0A317Y2G0"/>
<dbReference type="Pfam" id="PF10315">
    <property type="entry name" value="Aim19"/>
    <property type="match status" value="1"/>
</dbReference>
<sequence>VDAISSGDDGDRGWLQDNVRRLGAYARTSTPAYTLSALFTLSTPFGFATPAQAAAEAAAKLQRQQHMAQASAAATSQGSSGLVARLVANAQARKLASGTALSSSAAAASSAPPRPIAPFWQLAFFALAFGGGGYIIDQGDALNGSGVVTAWSLTYLFFKTGPTFRQLGRNPLALALSSGVLGLGLAIHGSYYFDKLSWKGAVPALADYDQSLERSGQKGKSKLLTFDRPGTSSKDSYTSIFVKPDTSASLDQQTTLPSRQSETSSGLVPPVTHNNDQARAAAFLRRQ</sequence>
<evidence type="ECO:0000313" key="2">
    <source>
        <dbReference type="EMBL" id="PWZ03761.1"/>
    </source>
</evidence>
<dbReference type="InParanoid" id="A0A317Y2G0"/>
<feature type="compositionally biased region" description="Polar residues" evidence="1">
    <location>
        <begin position="247"/>
        <end position="277"/>
    </location>
</feature>
<dbReference type="InterPro" id="IPR019419">
    <property type="entry name" value="AIM19"/>
</dbReference>
<feature type="region of interest" description="Disordered" evidence="1">
    <location>
        <begin position="247"/>
        <end position="287"/>
    </location>
</feature>
<feature type="non-terminal residue" evidence="2">
    <location>
        <position position="287"/>
    </location>
</feature>
<proteinExistence type="predicted"/>
<name>A0A317Y2G0_9BASI</name>
<dbReference type="Proteomes" id="UP000246740">
    <property type="component" value="Unassembled WGS sequence"/>
</dbReference>
<dbReference type="PANTHER" id="PTHR28177">
    <property type="entry name" value="ALTERED INHERITANCE OF MITOCHONDRIA PROTEIN 19, MITOCHONDRIAL"/>
    <property type="match status" value="1"/>
</dbReference>
<evidence type="ECO:0000256" key="1">
    <source>
        <dbReference type="SAM" id="MobiDB-lite"/>
    </source>
</evidence>
<evidence type="ECO:0000313" key="3">
    <source>
        <dbReference type="Proteomes" id="UP000246740"/>
    </source>
</evidence>
<gene>
    <name evidence="2" type="ORF">BCV70DRAFT_142636</name>
</gene>
<dbReference type="EMBL" id="KZ819188">
    <property type="protein sequence ID" value="PWZ03761.1"/>
    <property type="molecule type" value="Genomic_DNA"/>
</dbReference>
<dbReference type="GO" id="GO:0005739">
    <property type="term" value="C:mitochondrion"/>
    <property type="evidence" value="ECO:0007669"/>
    <property type="project" value="TreeGrafter"/>
</dbReference>
<organism evidence="2 3">
    <name type="scientific">Testicularia cyperi</name>
    <dbReference type="NCBI Taxonomy" id="1882483"/>
    <lineage>
        <taxon>Eukaryota</taxon>
        <taxon>Fungi</taxon>
        <taxon>Dikarya</taxon>
        <taxon>Basidiomycota</taxon>
        <taxon>Ustilaginomycotina</taxon>
        <taxon>Ustilaginomycetes</taxon>
        <taxon>Ustilaginales</taxon>
        <taxon>Anthracoideaceae</taxon>
        <taxon>Testicularia</taxon>
    </lineage>
</organism>